<keyword evidence="4" id="KW-1185">Reference proteome</keyword>
<keyword evidence="2" id="KW-0472">Membrane</keyword>
<dbReference type="EMBL" id="ML769527">
    <property type="protein sequence ID" value="KAE9395630.1"/>
    <property type="molecule type" value="Genomic_DNA"/>
</dbReference>
<reference evidence="3" key="1">
    <citation type="journal article" date="2019" name="Environ. Microbiol.">
        <title>Fungal ecological strategies reflected in gene transcription - a case study of two litter decomposers.</title>
        <authorList>
            <person name="Barbi F."/>
            <person name="Kohler A."/>
            <person name="Barry K."/>
            <person name="Baskaran P."/>
            <person name="Daum C."/>
            <person name="Fauchery L."/>
            <person name="Ihrmark K."/>
            <person name="Kuo A."/>
            <person name="LaButti K."/>
            <person name="Lipzen A."/>
            <person name="Morin E."/>
            <person name="Grigoriev I.V."/>
            <person name="Henrissat B."/>
            <person name="Lindahl B."/>
            <person name="Martin F."/>
        </authorList>
    </citation>
    <scope>NUCLEOTIDE SEQUENCE</scope>
    <source>
        <strain evidence="3">JB14</strain>
    </source>
</reference>
<evidence type="ECO:0000256" key="2">
    <source>
        <dbReference type="SAM" id="Phobius"/>
    </source>
</evidence>
<dbReference type="AlphaFoldDB" id="A0A6A4HCY8"/>
<feature type="region of interest" description="Disordered" evidence="1">
    <location>
        <begin position="45"/>
        <end position="92"/>
    </location>
</feature>
<protein>
    <submittedName>
        <fullName evidence="3">Uncharacterized protein</fullName>
    </submittedName>
</protein>
<sequence>MKSLLPFYAGTLGSLLFLMRPSSALALLAMAYLGERLSLKKRRGNLSRPVESMSIHNSRRRVSSVYGPDSRSTSRIHTTGETVIDSKIHHQH</sequence>
<keyword evidence="2" id="KW-0812">Transmembrane</keyword>
<feature type="transmembrane region" description="Helical" evidence="2">
    <location>
        <begin position="12"/>
        <end position="33"/>
    </location>
</feature>
<gene>
    <name evidence="3" type="ORF">BT96DRAFT_922671</name>
</gene>
<proteinExistence type="predicted"/>
<evidence type="ECO:0000313" key="4">
    <source>
        <dbReference type="Proteomes" id="UP000799118"/>
    </source>
</evidence>
<feature type="compositionally biased region" description="Polar residues" evidence="1">
    <location>
        <begin position="70"/>
        <end position="81"/>
    </location>
</feature>
<evidence type="ECO:0000256" key="1">
    <source>
        <dbReference type="SAM" id="MobiDB-lite"/>
    </source>
</evidence>
<keyword evidence="2" id="KW-1133">Transmembrane helix</keyword>
<dbReference type="Proteomes" id="UP000799118">
    <property type="component" value="Unassembled WGS sequence"/>
</dbReference>
<accession>A0A6A4HCY8</accession>
<organism evidence="3 4">
    <name type="scientific">Gymnopus androsaceus JB14</name>
    <dbReference type="NCBI Taxonomy" id="1447944"/>
    <lineage>
        <taxon>Eukaryota</taxon>
        <taxon>Fungi</taxon>
        <taxon>Dikarya</taxon>
        <taxon>Basidiomycota</taxon>
        <taxon>Agaricomycotina</taxon>
        <taxon>Agaricomycetes</taxon>
        <taxon>Agaricomycetidae</taxon>
        <taxon>Agaricales</taxon>
        <taxon>Marasmiineae</taxon>
        <taxon>Omphalotaceae</taxon>
        <taxon>Gymnopus</taxon>
    </lineage>
</organism>
<name>A0A6A4HCY8_9AGAR</name>
<evidence type="ECO:0000313" key="3">
    <source>
        <dbReference type="EMBL" id="KAE9395630.1"/>
    </source>
</evidence>